<dbReference type="NCBIfam" id="NF038065">
    <property type="entry name" value="Pr6Pr"/>
    <property type="match status" value="1"/>
</dbReference>
<evidence type="ECO:0000313" key="3">
    <source>
        <dbReference type="Proteomes" id="UP000307380"/>
    </source>
</evidence>
<evidence type="ECO:0000313" key="2">
    <source>
        <dbReference type="EMBL" id="THG34162.1"/>
    </source>
</evidence>
<name>A0A4S4FVU9_9MICO</name>
<reference evidence="2 3" key="1">
    <citation type="submission" date="2019-04" db="EMBL/GenBank/DDBJ databases">
        <authorList>
            <person name="Jiang L."/>
        </authorList>
    </citation>
    <scope>NUCLEOTIDE SEQUENCE [LARGE SCALE GENOMIC DNA]</scope>
    <source>
        <strain evidence="2 3">YIM 131861</strain>
    </source>
</reference>
<keyword evidence="1" id="KW-0812">Transmembrane</keyword>
<dbReference type="Proteomes" id="UP000307380">
    <property type="component" value="Unassembled WGS sequence"/>
</dbReference>
<sequence length="227" mass="24483">MTTSTEHDAPPRTRAGSYAFATVRLAVSLAVAGAIIATFFDTAARGPINPFNFFGFFTMQSNIIAATVLVLAALATFSGRGQSSALQLARGFATTYIVIVGIVYNTLLAGLEGGVSLAWANWVLHVFFPLYAALDWIVFGDRYRLPWSRLWVVTVYPLVWLVVVIIRGATDGWVPYPFLDPAQGYGVVAIYCIAIFVLTVLVASAVFAISRIRILRSGSGLGPPEEA</sequence>
<feature type="transmembrane region" description="Helical" evidence="1">
    <location>
        <begin position="52"/>
        <end position="76"/>
    </location>
</feature>
<gene>
    <name evidence="2" type="ORF">E6C70_10120</name>
</gene>
<dbReference type="OrthoDB" id="9809977at2"/>
<feature type="transmembrane region" description="Helical" evidence="1">
    <location>
        <begin position="21"/>
        <end position="40"/>
    </location>
</feature>
<feature type="transmembrane region" description="Helical" evidence="1">
    <location>
        <begin position="188"/>
        <end position="209"/>
    </location>
</feature>
<organism evidence="2 3">
    <name type="scientific">Orlajensenia flava</name>
    <dbReference type="NCBI Taxonomy" id="2565934"/>
    <lineage>
        <taxon>Bacteria</taxon>
        <taxon>Bacillati</taxon>
        <taxon>Actinomycetota</taxon>
        <taxon>Actinomycetes</taxon>
        <taxon>Micrococcales</taxon>
        <taxon>Microbacteriaceae</taxon>
        <taxon>Orlajensenia</taxon>
    </lineage>
</organism>
<dbReference type="EMBL" id="SSSN01000006">
    <property type="protein sequence ID" value="THG34162.1"/>
    <property type="molecule type" value="Genomic_DNA"/>
</dbReference>
<dbReference type="InterPro" id="IPR049713">
    <property type="entry name" value="Pr6Pr-like"/>
</dbReference>
<dbReference type="RefSeq" id="WP_136424435.1">
    <property type="nucleotide sequence ID" value="NZ_SSSN01000006.1"/>
</dbReference>
<keyword evidence="1" id="KW-0472">Membrane</keyword>
<feature type="transmembrane region" description="Helical" evidence="1">
    <location>
        <begin position="88"/>
        <end position="107"/>
    </location>
</feature>
<evidence type="ECO:0008006" key="4">
    <source>
        <dbReference type="Google" id="ProtNLM"/>
    </source>
</evidence>
<evidence type="ECO:0000256" key="1">
    <source>
        <dbReference type="SAM" id="Phobius"/>
    </source>
</evidence>
<feature type="transmembrane region" description="Helical" evidence="1">
    <location>
        <begin position="119"/>
        <end position="138"/>
    </location>
</feature>
<keyword evidence="3" id="KW-1185">Reference proteome</keyword>
<feature type="transmembrane region" description="Helical" evidence="1">
    <location>
        <begin position="150"/>
        <end position="168"/>
    </location>
</feature>
<protein>
    <recommendedName>
        <fullName evidence="4">F420-dependent oxidoreductase</fullName>
    </recommendedName>
</protein>
<comment type="caution">
    <text evidence="2">The sequence shown here is derived from an EMBL/GenBank/DDBJ whole genome shotgun (WGS) entry which is preliminary data.</text>
</comment>
<dbReference type="AlphaFoldDB" id="A0A4S4FVU9"/>
<proteinExistence type="predicted"/>
<accession>A0A4S4FVU9</accession>
<keyword evidence="1" id="KW-1133">Transmembrane helix</keyword>